<gene>
    <name evidence="2" type="ORF">CKAN_01926500</name>
</gene>
<dbReference type="AlphaFoldDB" id="A0A443PHG3"/>
<evidence type="ECO:0000313" key="2">
    <source>
        <dbReference type="EMBL" id="RWR90181.1"/>
    </source>
</evidence>
<keyword evidence="3" id="KW-1185">Reference proteome</keyword>
<proteinExistence type="predicted"/>
<evidence type="ECO:0000313" key="3">
    <source>
        <dbReference type="Proteomes" id="UP000283530"/>
    </source>
</evidence>
<reference evidence="2 3" key="1">
    <citation type="journal article" date="2019" name="Nat. Plants">
        <title>Stout camphor tree genome fills gaps in understanding of flowering plant genome evolution.</title>
        <authorList>
            <person name="Chaw S.M."/>
            <person name="Liu Y.C."/>
            <person name="Wu Y.W."/>
            <person name="Wang H.Y."/>
            <person name="Lin C.I."/>
            <person name="Wu C.S."/>
            <person name="Ke H.M."/>
            <person name="Chang L.Y."/>
            <person name="Hsu C.Y."/>
            <person name="Yang H.T."/>
            <person name="Sudianto E."/>
            <person name="Hsu M.H."/>
            <person name="Wu K.P."/>
            <person name="Wang L.N."/>
            <person name="Leebens-Mack J.H."/>
            <person name="Tsai I.J."/>
        </authorList>
    </citation>
    <scope>NUCLEOTIDE SEQUENCE [LARGE SCALE GENOMIC DNA]</scope>
    <source>
        <strain evidence="3">cv. Chaw 1501</strain>
        <tissue evidence="2">Young leaves</tissue>
    </source>
</reference>
<dbReference type="SUPFAM" id="SSF49998">
    <property type="entry name" value="Amine oxidase catalytic domain"/>
    <property type="match status" value="1"/>
</dbReference>
<evidence type="ECO:0000259" key="1">
    <source>
        <dbReference type="Pfam" id="PF01179"/>
    </source>
</evidence>
<dbReference type="GO" id="GO:0009308">
    <property type="term" value="P:amine metabolic process"/>
    <property type="evidence" value="ECO:0007669"/>
    <property type="project" value="InterPro"/>
</dbReference>
<feature type="domain" description="Copper amine oxidase catalytic" evidence="1">
    <location>
        <begin position="99"/>
        <end position="161"/>
    </location>
</feature>
<dbReference type="GO" id="GO:0008131">
    <property type="term" value="F:primary methylamine oxidase activity"/>
    <property type="evidence" value="ECO:0007669"/>
    <property type="project" value="InterPro"/>
</dbReference>
<name>A0A443PHG3_9MAGN</name>
<dbReference type="Gene3D" id="2.70.98.20">
    <property type="entry name" value="Copper amine oxidase, catalytic domain"/>
    <property type="match status" value="1"/>
</dbReference>
<dbReference type="InterPro" id="IPR036460">
    <property type="entry name" value="Cu_amine_oxidase_C_sf"/>
</dbReference>
<organism evidence="2 3">
    <name type="scientific">Cinnamomum micranthum f. kanehirae</name>
    <dbReference type="NCBI Taxonomy" id="337451"/>
    <lineage>
        <taxon>Eukaryota</taxon>
        <taxon>Viridiplantae</taxon>
        <taxon>Streptophyta</taxon>
        <taxon>Embryophyta</taxon>
        <taxon>Tracheophyta</taxon>
        <taxon>Spermatophyta</taxon>
        <taxon>Magnoliopsida</taxon>
        <taxon>Magnoliidae</taxon>
        <taxon>Laurales</taxon>
        <taxon>Lauraceae</taxon>
        <taxon>Cinnamomum</taxon>
    </lineage>
</organism>
<dbReference type="InterPro" id="IPR015798">
    <property type="entry name" value="Cu_amine_oxidase_C"/>
</dbReference>
<protein>
    <submittedName>
        <fullName evidence="2">Copper amine oxidase</fullName>
    </submittedName>
</protein>
<dbReference type="Pfam" id="PF01179">
    <property type="entry name" value="Cu_amine_oxid"/>
    <property type="match status" value="1"/>
</dbReference>
<dbReference type="STRING" id="337451.A0A443PHG3"/>
<dbReference type="Proteomes" id="UP000283530">
    <property type="component" value="Unassembled WGS sequence"/>
</dbReference>
<dbReference type="EMBL" id="QPKB01000008">
    <property type="protein sequence ID" value="RWR90181.1"/>
    <property type="molecule type" value="Genomic_DNA"/>
</dbReference>
<dbReference type="OrthoDB" id="5379943at2759"/>
<sequence length="196" mass="22165">MNFFGILEVTEEFYESRTSCTTHNQQALGCRRQNQKAKAYRNHLKAAVAATASSSSNSNSSQVNRSSYFARREAVKVLRSVLKGDATRLKKKTCMELLVSENIVVIHDHFVNFYLEMDINDSHNSFVKVHLTKVDASLRESPRKSYMSAKRQIVKTENDCLSFSEKGSHAPIILCNGWWAPSVPIYLESGSPWSLI</sequence>
<accession>A0A443PHG3</accession>
<dbReference type="GO" id="GO:0048038">
    <property type="term" value="F:quinone binding"/>
    <property type="evidence" value="ECO:0007669"/>
    <property type="project" value="InterPro"/>
</dbReference>
<dbReference type="GO" id="GO:0005507">
    <property type="term" value="F:copper ion binding"/>
    <property type="evidence" value="ECO:0007669"/>
    <property type="project" value="InterPro"/>
</dbReference>
<comment type="caution">
    <text evidence="2">The sequence shown here is derived from an EMBL/GenBank/DDBJ whole genome shotgun (WGS) entry which is preliminary data.</text>
</comment>